<dbReference type="EMBL" id="QYUK01000011">
    <property type="protein sequence ID" value="RJF87724.1"/>
    <property type="molecule type" value="Genomic_DNA"/>
</dbReference>
<reference evidence="2 3" key="1">
    <citation type="submission" date="2018-09" db="EMBL/GenBank/DDBJ databases">
        <authorList>
            <person name="Zhu H."/>
        </authorList>
    </citation>
    <scope>NUCLEOTIDE SEQUENCE [LARGE SCALE GENOMIC DNA]</scope>
    <source>
        <strain evidence="2 3">K1W22B-8</strain>
    </source>
</reference>
<dbReference type="InterPro" id="IPR010699">
    <property type="entry name" value="DUF1275"/>
</dbReference>
<feature type="transmembrane region" description="Helical" evidence="1">
    <location>
        <begin position="204"/>
        <end position="222"/>
    </location>
</feature>
<keyword evidence="1" id="KW-0812">Transmembrane</keyword>
<evidence type="ECO:0000313" key="2">
    <source>
        <dbReference type="EMBL" id="RJF87724.1"/>
    </source>
</evidence>
<accession>A0A418WCK5</accession>
<name>A0A418WCK5_9PROT</name>
<organism evidence="2 3">
    <name type="scientific">Oleomonas cavernae</name>
    <dbReference type="NCBI Taxonomy" id="2320859"/>
    <lineage>
        <taxon>Bacteria</taxon>
        <taxon>Pseudomonadati</taxon>
        <taxon>Pseudomonadota</taxon>
        <taxon>Alphaproteobacteria</taxon>
        <taxon>Acetobacterales</taxon>
        <taxon>Acetobacteraceae</taxon>
        <taxon>Oleomonas</taxon>
    </lineage>
</organism>
<evidence type="ECO:0000256" key="1">
    <source>
        <dbReference type="SAM" id="Phobius"/>
    </source>
</evidence>
<evidence type="ECO:0000313" key="3">
    <source>
        <dbReference type="Proteomes" id="UP000284605"/>
    </source>
</evidence>
<dbReference type="Pfam" id="PF06912">
    <property type="entry name" value="DUF1275"/>
    <property type="match status" value="1"/>
</dbReference>
<comment type="caution">
    <text evidence="2">The sequence shown here is derived from an EMBL/GenBank/DDBJ whole genome shotgun (WGS) entry which is preliminary data.</text>
</comment>
<dbReference type="AlphaFoldDB" id="A0A418WCK5"/>
<keyword evidence="1" id="KW-1133">Transmembrane helix</keyword>
<protein>
    <submittedName>
        <fullName evidence="2">DUF1275 domain-containing protein</fullName>
    </submittedName>
</protein>
<proteinExistence type="predicted"/>
<feature type="transmembrane region" description="Helical" evidence="1">
    <location>
        <begin position="21"/>
        <end position="42"/>
    </location>
</feature>
<keyword evidence="3" id="KW-1185">Reference proteome</keyword>
<sequence length="227" mass="23276">MDQKLSMLLTFTGGYVDTSGFLALHGLLAAHVTGNFITFGAALAQGTAVPDSKLIAVPVFCLAVVGARLLGDRLAARRMPVLRSMLMVETLLLAIAAGVALWSGTFATADAWPALLTGVSLVAAMAVQTAAHRVHLAGTPMTTAVTVTTTQVMIDLTDLLRGWSPEADAASRARLYRSLGSLVAYAGGCLAAAGAFTAGGSWGLVLPPLVILVAAGLPAARLDGKRH</sequence>
<feature type="transmembrane region" description="Helical" evidence="1">
    <location>
        <begin position="54"/>
        <end position="71"/>
    </location>
</feature>
<feature type="transmembrane region" description="Helical" evidence="1">
    <location>
        <begin position="179"/>
        <end position="198"/>
    </location>
</feature>
<dbReference type="OrthoDB" id="7676651at2"/>
<feature type="transmembrane region" description="Helical" evidence="1">
    <location>
        <begin position="111"/>
        <end position="131"/>
    </location>
</feature>
<keyword evidence="1" id="KW-0472">Membrane</keyword>
<gene>
    <name evidence="2" type="ORF">D3874_12400</name>
</gene>
<dbReference type="Proteomes" id="UP000284605">
    <property type="component" value="Unassembled WGS sequence"/>
</dbReference>
<dbReference type="RefSeq" id="WP_119778361.1">
    <property type="nucleotide sequence ID" value="NZ_QYUK01000011.1"/>
</dbReference>
<dbReference type="PANTHER" id="PTHR37314">
    <property type="entry name" value="SLR0142 PROTEIN"/>
    <property type="match status" value="1"/>
</dbReference>
<feature type="transmembrane region" description="Helical" evidence="1">
    <location>
        <begin position="83"/>
        <end position="105"/>
    </location>
</feature>
<dbReference type="PANTHER" id="PTHR37314:SF5">
    <property type="entry name" value="SLR0142 PROTEIN"/>
    <property type="match status" value="1"/>
</dbReference>